<keyword evidence="1 3" id="KW-0853">WD repeat</keyword>
<dbReference type="InterPro" id="IPR036047">
    <property type="entry name" value="F-box-like_dom_sf"/>
</dbReference>
<dbReference type="SMART" id="SM00320">
    <property type="entry name" value="WD40"/>
    <property type="match status" value="7"/>
</dbReference>
<dbReference type="InterPro" id="IPR019775">
    <property type="entry name" value="WD40_repeat_CS"/>
</dbReference>
<dbReference type="Proteomes" id="UP000242287">
    <property type="component" value="Unassembled WGS sequence"/>
</dbReference>
<dbReference type="Pfam" id="PF12937">
    <property type="entry name" value="F-box-like"/>
    <property type="match status" value="1"/>
</dbReference>
<feature type="repeat" description="WD" evidence="3">
    <location>
        <begin position="466"/>
        <end position="505"/>
    </location>
</feature>
<dbReference type="PROSITE" id="PS50181">
    <property type="entry name" value="FBOX"/>
    <property type="match status" value="1"/>
</dbReference>
<dbReference type="OrthoDB" id="19711at2759"/>
<feature type="repeat" description="WD" evidence="3">
    <location>
        <begin position="386"/>
        <end position="425"/>
    </location>
</feature>
<dbReference type="AlphaFoldDB" id="A0A2A9NTT5"/>
<evidence type="ECO:0000313" key="7">
    <source>
        <dbReference type="Proteomes" id="UP000242287"/>
    </source>
</evidence>
<dbReference type="PRINTS" id="PR00320">
    <property type="entry name" value="GPROTEINBRPT"/>
</dbReference>
<dbReference type="PROSITE" id="PS50082">
    <property type="entry name" value="WD_REPEATS_2"/>
    <property type="match status" value="5"/>
</dbReference>
<feature type="compositionally biased region" description="Acidic residues" evidence="4">
    <location>
        <begin position="202"/>
        <end position="216"/>
    </location>
</feature>
<dbReference type="Gene3D" id="2.130.10.10">
    <property type="entry name" value="YVTN repeat-like/Quinoprotein amine dehydrogenase"/>
    <property type="match status" value="2"/>
</dbReference>
<keyword evidence="2" id="KW-0677">Repeat</keyword>
<feature type="repeat" description="WD" evidence="3">
    <location>
        <begin position="339"/>
        <end position="384"/>
    </location>
</feature>
<dbReference type="InterPro" id="IPR036322">
    <property type="entry name" value="WD40_repeat_dom_sf"/>
</dbReference>
<feature type="compositionally biased region" description="Polar residues" evidence="4">
    <location>
        <begin position="230"/>
        <end position="239"/>
    </location>
</feature>
<reference evidence="6 7" key="1">
    <citation type="submission" date="2014-02" db="EMBL/GenBank/DDBJ databases">
        <title>Transposable element dynamics among asymbiotic and ectomycorrhizal Amanita fungi.</title>
        <authorList>
            <consortium name="DOE Joint Genome Institute"/>
            <person name="Hess J."/>
            <person name="Skrede I."/>
            <person name="Wolfe B."/>
            <person name="LaButti K."/>
            <person name="Ohm R.A."/>
            <person name="Grigoriev I.V."/>
            <person name="Pringle A."/>
        </authorList>
    </citation>
    <scope>NUCLEOTIDE SEQUENCE [LARGE SCALE GENOMIC DNA]</scope>
    <source>
        <strain evidence="6 7">SKay4041</strain>
    </source>
</reference>
<evidence type="ECO:0000256" key="2">
    <source>
        <dbReference type="ARBA" id="ARBA00022737"/>
    </source>
</evidence>
<dbReference type="STRING" id="703135.A0A2A9NTT5"/>
<dbReference type="InterPro" id="IPR001680">
    <property type="entry name" value="WD40_rpt"/>
</dbReference>
<organism evidence="6 7">
    <name type="scientific">Amanita thiersii Skay4041</name>
    <dbReference type="NCBI Taxonomy" id="703135"/>
    <lineage>
        <taxon>Eukaryota</taxon>
        <taxon>Fungi</taxon>
        <taxon>Dikarya</taxon>
        <taxon>Basidiomycota</taxon>
        <taxon>Agaricomycotina</taxon>
        <taxon>Agaricomycetes</taxon>
        <taxon>Agaricomycetidae</taxon>
        <taxon>Agaricales</taxon>
        <taxon>Pluteineae</taxon>
        <taxon>Amanitaceae</taxon>
        <taxon>Amanita</taxon>
    </lineage>
</organism>
<dbReference type="EMBL" id="KZ301985">
    <property type="protein sequence ID" value="PFH51687.1"/>
    <property type="molecule type" value="Genomic_DNA"/>
</dbReference>
<proteinExistence type="predicted"/>
<feature type="repeat" description="WD" evidence="3">
    <location>
        <begin position="730"/>
        <end position="769"/>
    </location>
</feature>
<evidence type="ECO:0000256" key="3">
    <source>
        <dbReference type="PROSITE-ProRule" id="PRU00221"/>
    </source>
</evidence>
<keyword evidence="7" id="KW-1185">Reference proteome</keyword>
<sequence length="814" mass="88830">MALHDLTNNHDTSMNMNSAPNGIHAVSPLSSGSPLPLPLPPGWKRQQQHQQQQLQPRPRRVHTDDVLYLPMKMTSFNNGSGGPGTSLGTIFANPKECEELAYRLLAALPRSRLASVQRRIAPLLQFDIVSSLPTELALQILVFLPHRSVLTCAFVCRRWKTLADDQTLWKRFCHARGWEWRAPVRPNQNITALAAENAVSLDDGDDEGMGDSDEEEHDVRGDEDGEESITEGNSTTLLNDDSGFESLASTSTSRIEGKPPALSIQVPQTFPSVGSMTDASTNAIASRPTRSAPATFKAHQLPFSRPNYKLLYQTHLRLQTRFLRSSYKLTLLQDRETPSNGHTNMIYCLQLYTYPSTGRQVLFTGSRDKTVKEWDLETRKVVHVIEGVHTSSVLSICAHKGYLASAGSDRCVALWDLEKNTLVKVICDHEDSVLCVRFDDERLVTCSKDRTVRTYSFPDLVPQFVLGAHRAAVNAVSIYKTLIVSGSGDRSIRLWDAQTGRLLRTFDEHHTRGIASIDFKPPYILSGSSDKHLRLFDMTTLQGWFTSPETTQTTPAPPVINISVSGSSTTSASSNVSETTENGLNGGSFPVPAEFMLGAFGSNMFWDDDEEVDEVDAARGTRGEQHPCTCAASSSRSHARSQTCANLVCHDCGSSNVRVAPLGWATNTVRGLTMGIGRIFGHLSSRSQVPVVRGGTGAVCTLCGVAAAASGGVPGNGVGASVGSARRRLGVEHKDLVRSVALGERFVVSGSYDRTIKVWDRRSGALIADLTGGHVGRVFCVGFDRTKIVSCGEDHSICIWDFSHGMDTSFIELS</sequence>
<feature type="region of interest" description="Disordered" evidence="4">
    <location>
        <begin position="196"/>
        <end position="243"/>
    </location>
</feature>
<gene>
    <name evidence="6" type="ORF">AMATHDRAFT_58451</name>
</gene>
<name>A0A2A9NTT5_9AGAR</name>
<feature type="domain" description="F-box" evidence="5">
    <location>
        <begin position="126"/>
        <end position="172"/>
    </location>
</feature>
<feature type="compositionally biased region" description="Low complexity" evidence="4">
    <location>
        <begin position="565"/>
        <end position="582"/>
    </location>
</feature>
<feature type="region of interest" description="Disordered" evidence="4">
    <location>
        <begin position="1"/>
        <end position="61"/>
    </location>
</feature>
<accession>A0A2A9NTT5</accession>
<feature type="repeat" description="WD" evidence="3">
    <location>
        <begin position="771"/>
        <end position="810"/>
    </location>
</feature>
<dbReference type="Pfam" id="PF00400">
    <property type="entry name" value="WD40"/>
    <property type="match status" value="7"/>
</dbReference>
<dbReference type="SMART" id="SM00256">
    <property type="entry name" value="FBOX"/>
    <property type="match status" value="1"/>
</dbReference>
<dbReference type="SUPFAM" id="SSF50978">
    <property type="entry name" value="WD40 repeat-like"/>
    <property type="match status" value="2"/>
</dbReference>
<dbReference type="PANTHER" id="PTHR14604:SF4">
    <property type="entry name" value="F-BOX DOMAIN-CONTAINING PROTEIN"/>
    <property type="match status" value="1"/>
</dbReference>
<evidence type="ECO:0000259" key="5">
    <source>
        <dbReference type="PROSITE" id="PS50181"/>
    </source>
</evidence>
<dbReference type="PROSITE" id="PS50294">
    <property type="entry name" value="WD_REPEATS_REGION"/>
    <property type="match status" value="2"/>
</dbReference>
<evidence type="ECO:0000256" key="4">
    <source>
        <dbReference type="SAM" id="MobiDB-lite"/>
    </source>
</evidence>
<dbReference type="InterPro" id="IPR020472">
    <property type="entry name" value="WD40_PAC1"/>
</dbReference>
<evidence type="ECO:0000313" key="6">
    <source>
        <dbReference type="EMBL" id="PFH51687.1"/>
    </source>
</evidence>
<evidence type="ECO:0000256" key="1">
    <source>
        <dbReference type="ARBA" id="ARBA00022574"/>
    </source>
</evidence>
<dbReference type="InterPro" id="IPR015943">
    <property type="entry name" value="WD40/YVTN_repeat-like_dom_sf"/>
</dbReference>
<dbReference type="CDD" id="cd00200">
    <property type="entry name" value="WD40"/>
    <property type="match status" value="1"/>
</dbReference>
<dbReference type="InterPro" id="IPR001810">
    <property type="entry name" value="F-box_dom"/>
</dbReference>
<dbReference type="SUPFAM" id="SSF81383">
    <property type="entry name" value="F-box domain"/>
    <property type="match status" value="1"/>
</dbReference>
<protein>
    <recommendedName>
        <fullName evidence="5">F-box domain-containing protein</fullName>
    </recommendedName>
</protein>
<dbReference type="Gene3D" id="1.20.1280.50">
    <property type="match status" value="1"/>
</dbReference>
<dbReference type="InterPro" id="IPR050995">
    <property type="entry name" value="WD-F-box_domain-protein"/>
</dbReference>
<dbReference type="PROSITE" id="PS00678">
    <property type="entry name" value="WD_REPEATS_1"/>
    <property type="match status" value="3"/>
</dbReference>
<dbReference type="PANTHER" id="PTHR14604">
    <property type="entry name" value="WD40 REPEAT PF20"/>
    <property type="match status" value="1"/>
</dbReference>
<feature type="region of interest" description="Disordered" evidence="4">
    <location>
        <begin position="565"/>
        <end position="587"/>
    </location>
</feature>
<feature type="compositionally biased region" description="Polar residues" evidence="4">
    <location>
        <begin position="9"/>
        <end position="20"/>
    </location>
</feature>